<keyword evidence="7 10" id="KW-0283">Flagellar rotation</keyword>
<dbReference type="PANTHER" id="PTHR35091">
    <property type="entry name" value="FLAGELLAR PROTEIN FLIL"/>
    <property type="match status" value="1"/>
</dbReference>
<keyword evidence="8" id="KW-1133">Transmembrane helix</keyword>
<keyword evidence="13" id="KW-1185">Reference proteome</keyword>
<dbReference type="EMBL" id="JASSVS010000007">
    <property type="protein sequence ID" value="MDL0432361.1"/>
    <property type="molecule type" value="Genomic_DNA"/>
</dbReference>
<name>A0ABT7IDX8_9GAMM</name>
<keyword evidence="9 10" id="KW-0472">Membrane</keyword>
<dbReference type="InterPro" id="IPR005503">
    <property type="entry name" value="FliL"/>
</dbReference>
<evidence type="ECO:0000313" key="12">
    <source>
        <dbReference type="EMBL" id="MDL0432361.1"/>
    </source>
</evidence>
<evidence type="ECO:0000256" key="11">
    <source>
        <dbReference type="SAM" id="SignalP"/>
    </source>
</evidence>
<proteinExistence type="inferred from homology"/>
<keyword evidence="12" id="KW-0966">Cell projection</keyword>
<evidence type="ECO:0000256" key="1">
    <source>
        <dbReference type="ARBA" id="ARBA00002254"/>
    </source>
</evidence>
<evidence type="ECO:0000256" key="4">
    <source>
        <dbReference type="ARBA" id="ARBA00022475"/>
    </source>
</evidence>
<keyword evidence="12" id="KW-0282">Flagellum</keyword>
<sequence>MTLKPKHLLLALMMALPLASTTFAQEDGEADQEQEQQQEPGITDYIEMEPPFVTHVGEPDTKLTYLKAAVTIRASRETTRPAVEAHMPRLRHELVMLFGEQTDTDRLSSNEGQQALREAAASRINAVLEEQQTGESITGVLFTEFVVQK</sequence>
<reference evidence="12 13" key="1">
    <citation type="submission" date="2023-06" db="EMBL/GenBank/DDBJ databases">
        <title>Marinobacter azerbaijanicus a moderately halophilic, isolated from Urmia Lake in Azerbaijan region of Iran.</title>
        <authorList>
            <person name="Sanchez-Porro C."/>
            <person name="Aghdam E.M."/>
            <person name="Saheb S.M."/>
            <person name="Tarhriz V."/>
            <person name="Kazemi E."/>
            <person name="Ammozegar M.A."/>
            <person name="Ventosa A."/>
            <person name="Hejazi M.S."/>
        </authorList>
    </citation>
    <scope>NUCLEOTIDE SEQUENCE [LARGE SCALE GENOMIC DNA]</scope>
    <source>
        <strain evidence="12 13">TBZ242</strain>
    </source>
</reference>
<evidence type="ECO:0000256" key="9">
    <source>
        <dbReference type="ARBA" id="ARBA00023136"/>
    </source>
</evidence>
<keyword evidence="4" id="KW-1003">Cell membrane</keyword>
<evidence type="ECO:0000256" key="7">
    <source>
        <dbReference type="ARBA" id="ARBA00022779"/>
    </source>
</evidence>
<evidence type="ECO:0000256" key="5">
    <source>
        <dbReference type="ARBA" id="ARBA00022500"/>
    </source>
</evidence>
<organism evidence="12 13">
    <name type="scientific">Marinobacter azerbaijanicus</name>
    <dbReference type="NCBI Taxonomy" id="3050455"/>
    <lineage>
        <taxon>Bacteria</taxon>
        <taxon>Pseudomonadati</taxon>
        <taxon>Pseudomonadota</taxon>
        <taxon>Gammaproteobacteria</taxon>
        <taxon>Pseudomonadales</taxon>
        <taxon>Marinobacteraceae</taxon>
        <taxon>Marinobacter</taxon>
    </lineage>
</organism>
<keyword evidence="10" id="KW-0997">Cell inner membrane</keyword>
<keyword evidence="12" id="KW-0969">Cilium</keyword>
<evidence type="ECO:0000256" key="3">
    <source>
        <dbReference type="ARBA" id="ARBA00008281"/>
    </source>
</evidence>
<comment type="caution">
    <text evidence="12">The sequence shown here is derived from an EMBL/GenBank/DDBJ whole genome shotgun (WGS) entry which is preliminary data.</text>
</comment>
<evidence type="ECO:0000256" key="8">
    <source>
        <dbReference type="ARBA" id="ARBA00022989"/>
    </source>
</evidence>
<feature type="chain" id="PRO_5047334844" description="Flagellar protein FliL" evidence="11">
    <location>
        <begin position="25"/>
        <end position="149"/>
    </location>
</feature>
<evidence type="ECO:0000256" key="2">
    <source>
        <dbReference type="ARBA" id="ARBA00004162"/>
    </source>
</evidence>
<comment type="function">
    <text evidence="1 10">Controls the rotational direction of flagella during chemotaxis.</text>
</comment>
<comment type="subcellular location">
    <subcellularLocation>
        <location evidence="10">Cell inner membrane</location>
    </subcellularLocation>
    <subcellularLocation>
        <location evidence="2">Cell membrane</location>
        <topology evidence="2">Single-pass membrane protein</topology>
    </subcellularLocation>
</comment>
<evidence type="ECO:0000256" key="6">
    <source>
        <dbReference type="ARBA" id="ARBA00022692"/>
    </source>
</evidence>
<evidence type="ECO:0000256" key="10">
    <source>
        <dbReference type="RuleBase" id="RU364125"/>
    </source>
</evidence>
<comment type="similarity">
    <text evidence="3 10">Belongs to the FliL family.</text>
</comment>
<dbReference type="RefSeq" id="WP_285391543.1">
    <property type="nucleotide sequence ID" value="NZ_JASSVS010000007.1"/>
</dbReference>
<accession>A0ABT7IDX8</accession>
<dbReference type="Pfam" id="PF03748">
    <property type="entry name" value="FliL"/>
    <property type="match status" value="1"/>
</dbReference>
<protein>
    <recommendedName>
        <fullName evidence="10">Flagellar protein FliL</fullName>
    </recommendedName>
</protein>
<dbReference type="PANTHER" id="PTHR35091:SF2">
    <property type="entry name" value="FLAGELLAR PROTEIN FLIL"/>
    <property type="match status" value="1"/>
</dbReference>
<dbReference type="Proteomes" id="UP001227964">
    <property type="component" value="Unassembled WGS sequence"/>
</dbReference>
<keyword evidence="5 10" id="KW-0145">Chemotaxis</keyword>
<gene>
    <name evidence="12" type="ORF">QPM17_14550</name>
</gene>
<keyword evidence="6" id="KW-0812">Transmembrane</keyword>
<feature type="signal peptide" evidence="11">
    <location>
        <begin position="1"/>
        <end position="24"/>
    </location>
</feature>
<evidence type="ECO:0000313" key="13">
    <source>
        <dbReference type="Proteomes" id="UP001227964"/>
    </source>
</evidence>
<keyword evidence="11" id="KW-0732">Signal</keyword>